<accession>A0ABD2XEP4</accession>
<dbReference type="GO" id="GO:0005634">
    <property type="term" value="C:nucleus"/>
    <property type="evidence" value="ECO:0007669"/>
    <property type="project" value="UniProtKB-SubCell"/>
</dbReference>
<dbReference type="Gene3D" id="3.30.710.10">
    <property type="entry name" value="Potassium Channel Kv1.1, Chain A"/>
    <property type="match status" value="1"/>
</dbReference>
<dbReference type="InterPro" id="IPR051095">
    <property type="entry name" value="Dros_DevTransReg"/>
</dbReference>
<name>A0ABD2XEP4_9HYME</name>
<evidence type="ECO:0000256" key="1">
    <source>
        <dbReference type="ARBA" id="ARBA00004123"/>
    </source>
</evidence>
<feature type="compositionally biased region" description="Basic and acidic residues" evidence="3">
    <location>
        <begin position="194"/>
        <end position="205"/>
    </location>
</feature>
<dbReference type="PANTHER" id="PTHR23110">
    <property type="entry name" value="BTB DOMAIN TRANSCRIPTION FACTOR"/>
    <property type="match status" value="1"/>
</dbReference>
<dbReference type="CDD" id="cd18315">
    <property type="entry name" value="BTB_POZ_BAB-like"/>
    <property type="match status" value="1"/>
</dbReference>
<sequence length="388" mass="43839">MGTSQQFSLRWNNYLKHITSAFDTLRCDEDLVDVTLSCEGKRIRAHKMLLSACSTYFRDLFKENPCQHPVIIFRNVKFDDLAALVDFIYQGEVNVVQEQLDSFMTTAELLAVQGLTDGTRRDDSVEEEVEIPSEPEVQLRNPSGKLITNNRRHKSPASPQETHRSEAPGPKRRRVRENNTHTEKSTRHTVTSPKEPDNGKVDPKAGSDPVEIIPIMPGLKMEIPEYLEQDGGSSCSYEEQSVECPRIVMEEEENITDGDKPDIGQPFYQADTLDVSKSSDIGYLLAKPGTSAGNRTSHDSRDSHGSINCFYHLPHLETKLTPKFHFIFLLKTHLSNVTNKNASSQDIRHQISKILARMSMTTITSRARIPIYCIAVEYVGRLSSTRYP</sequence>
<feature type="region of interest" description="Disordered" evidence="3">
    <location>
        <begin position="119"/>
        <end position="209"/>
    </location>
</feature>
<comment type="subcellular location">
    <subcellularLocation>
        <location evidence="1">Nucleus</location>
    </subcellularLocation>
</comment>
<dbReference type="PANTHER" id="PTHR23110:SF106">
    <property type="entry name" value="FI01104P"/>
    <property type="match status" value="1"/>
</dbReference>
<dbReference type="InterPro" id="IPR000210">
    <property type="entry name" value="BTB/POZ_dom"/>
</dbReference>
<feature type="domain" description="BTB" evidence="4">
    <location>
        <begin position="32"/>
        <end position="97"/>
    </location>
</feature>
<evidence type="ECO:0000256" key="2">
    <source>
        <dbReference type="ARBA" id="ARBA00023242"/>
    </source>
</evidence>
<evidence type="ECO:0000259" key="4">
    <source>
        <dbReference type="PROSITE" id="PS50097"/>
    </source>
</evidence>
<keyword evidence="2" id="KW-0539">Nucleus</keyword>
<feature type="compositionally biased region" description="Basic and acidic residues" evidence="3">
    <location>
        <begin position="176"/>
        <end position="186"/>
    </location>
</feature>
<dbReference type="Pfam" id="PF00651">
    <property type="entry name" value="BTB"/>
    <property type="match status" value="1"/>
</dbReference>
<reference evidence="5 6" key="1">
    <citation type="journal article" date="2024" name="bioRxiv">
        <title>A reference genome for Trichogramma kaykai: A tiny desert-dwelling parasitoid wasp with competing sex-ratio distorters.</title>
        <authorList>
            <person name="Culotta J."/>
            <person name="Lindsey A.R."/>
        </authorList>
    </citation>
    <scope>NUCLEOTIDE SEQUENCE [LARGE SCALE GENOMIC DNA]</scope>
    <source>
        <strain evidence="5 6">KSX58</strain>
    </source>
</reference>
<dbReference type="PROSITE" id="PS50097">
    <property type="entry name" value="BTB"/>
    <property type="match status" value="1"/>
</dbReference>
<evidence type="ECO:0000313" key="5">
    <source>
        <dbReference type="EMBL" id="KAL3403318.1"/>
    </source>
</evidence>
<gene>
    <name evidence="5" type="ORF">TKK_003910</name>
</gene>
<organism evidence="5 6">
    <name type="scientific">Trichogramma kaykai</name>
    <dbReference type="NCBI Taxonomy" id="54128"/>
    <lineage>
        <taxon>Eukaryota</taxon>
        <taxon>Metazoa</taxon>
        <taxon>Ecdysozoa</taxon>
        <taxon>Arthropoda</taxon>
        <taxon>Hexapoda</taxon>
        <taxon>Insecta</taxon>
        <taxon>Pterygota</taxon>
        <taxon>Neoptera</taxon>
        <taxon>Endopterygota</taxon>
        <taxon>Hymenoptera</taxon>
        <taxon>Apocrita</taxon>
        <taxon>Proctotrupomorpha</taxon>
        <taxon>Chalcidoidea</taxon>
        <taxon>Trichogrammatidae</taxon>
        <taxon>Trichogramma</taxon>
    </lineage>
</organism>
<dbReference type="InterPro" id="IPR011333">
    <property type="entry name" value="SKP1/BTB/POZ_sf"/>
</dbReference>
<evidence type="ECO:0000313" key="6">
    <source>
        <dbReference type="Proteomes" id="UP001627154"/>
    </source>
</evidence>
<dbReference type="SUPFAM" id="SSF54695">
    <property type="entry name" value="POZ domain"/>
    <property type="match status" value="1"/>
</dbReference>
<keyword evidence="6" id="KW-1185">Reference proteome</keyword>
<evidence type="ECO:0000256" key="3">
    <source>
        <dbReference type="SAM" id="MobiDB-lite"/>
    </source>
</evidence>
<proteinExistence type="predicted"/>
<dbReference type="SMART" id="SM00225">
    <property type="entry name" value="BTB"/>
    <property type="match status" value="1"/>
</dbReference>
<feature type="compositionally biased region" description="Acidic residues" evidence="3">
    <location>
        <begin position="124"/>
        <end position="133"/>
    </location>
</feature>
<dbReference type="EMBL" id="JBJJXI010000031">
    <property type="protein sequence ID" value="KAL3403318.1"/>
    <property type="molecule type" value="Genomic_DNA"/>
</dbReference>
<dbReference type="AlphaFoldDB" id="A0ABD2XEP4"/>
<dbReference type="Proteomes" id="UP001627154">
    <property type="component" value="Unassembled WGS sequence"/>
</dbReference>
<protein>
    <recommendedName>
        <fullName evidence="4">BTB domain-containing protein</fullName>
    </recommendedName>
</protein>
<comment type="caution">
    <text evidence="5">The sequence shown here is derived from an EMBL/GenBank/DDBJ whole genome shotgun (WGS) entry which is preliminary data.</text>
</comment>